<comment type="similarity">
    <text evidence="1">Belongs to the class IV-like SAM-binding methyltransferase superfamily. RNA methyltransferase TrmH family.</text>
</comment>
<evidence type="ECO:0000313" key="5">
    <source>
        <dbReference type="EMBL" id="GAA0429208.1"/>
    </source>
</evidence>
<dbReference type="InterPro" id="IPR053888">
    <property type="entry name" value="MRM3-like_sub_bind"/>
</dbReference>
<dbReference type="Gene3D" id="3.40.1280.10">
    <property type="match status" value="1"/>
</dbReference>
<name>A0ABN0Z1W7_9BACI</name>
<evidence type="ECO:0000256" key="3">
    <source>
        <dbReference type="ARBA" id="ARBA00022679"/>
    </source>
</evidence>
<dbReference type="GO" id="GO:0032259">
    <property type="term" value="P:methylation"/>
    <property type="evidence" value="ECO:0007669"/>
    <property type="project" value="UniProtKB-KW"/>
</dbReference>
<dbReference type="SUPFAM" id="SSF75217">
    <property type="entry name" value="alpha/beta knot"/>
    <property type="match status" value="1"/>
</dbReference>
<accession>A0ABN0Z1W7</accession>
<proteinExistence type="inferred from homology"/>
<protein>
    <submittedName>
        <fullName evidence="5">RNA methyltransferase</fullName>
    </submittedName>
</protein>
<dbReference type="PANTHER" id="PTHR43191">
    <property type="entry name" value="RRNA METHYLTRANSFERASE 3"/>
    <property type="match status" value="1"/>
</dbReference>
<dbReference type="InterPro" id="IPR029064">
    <property type="entry name" value="Ribosomal_eL30-like_sf"/>
</dbReference>
<dbReference type="SMART" id="SM00967">
    <property type="entry name" value="SpoU_sub_bind"/>
    <property type="match status" value="1"/>
</dbReference>
<keyword evidence="2 5" id="KW-0489">Methyltransferase</keyword>
<sequence>MTSLQNDKVKQWVKLHKRKGRSKAGMFLAEGFHVVEEAYENGWNIVEIILQEGIDCPGWCQYLPVTFISKSVMQHVAQTETPQGIAATVTIKESEKIDGDTVILLDGLQDPGNVGTIIRTADAAGFDSVVLGEGTVDLYNDKVIRSTQGSLFHLPVVQADLKETISSLQQEGFTVWAASVQNATSYEQLPTTSKTALIVGNEGAGIREEIIRMSDQSVRIPIRGKAESLNVSIAAGVLMYYINN</sequence>
<keyword evidence="3" id="KW-0808">Transferase</keyword>
<evidence type="ECO:0000256" key="2">
    <source>
        <dbReference type="ARBA" id="ARBA00022603"/>
    </source>
</evidence>
<dbReference type="GO" id="GO:0008168">
    <property type="term" value="F:methyltransferase activity"/>
    <property type="evidence" value="ECO:0007669"/>
    <property type="project" value="UniProtKB-KW"/>
</dbReference>
<feature type="domain" description="RNA 2-O ribose methyltransferase substrate binding" evidence="4">
    <location>
        <begin position="28"/>
        <end position="95"/>
    </location>
</feature>
<dbReference type="Pfam" id="PF22435">
    <property type="entry name" value="MRM3-like_sub_bind"/>
    <property type="match status" value="1"/>
</dbReference>
<dbReference type="Gene3D" id="3.30.1330.30">
    <property type="match status" value="1"/>
</dbReference>
<dbReference type="EMBL" id="BAAADM010000005">
    <property type="protein sequence ID" value="GAA0429208.1"/>
    <property type="molecule type" value="Genomic_DNA"/>
</dbReference>
<dbReference type="InterPro" id="IPR029026">
    <property type="entry name" value="tRNA_m1G_MTases_N"/>
</dbReference>
<gene>
    <name evidence="5" type="ORF">GCM10008983_01910</name>
</gene>
<dbReference type="InterPro" id="IPR029028">
    <property type="entry name" value="Alpha/beta_knot_MTases"/>
</dbReference>
<reference evidence="5 6" key="1">
    <citation type="journal article" date="2019" name="Int. J. Syst. Evol. Microbiol.">
        <title>The Global Catalogue of Microorganisms (GCM) 10K type strain sequencing project: providing services to taxonomists for standard genome sequencing and annotation.</title>
        <authorList>
            <consortium name="The Broad Institute Genomics Platform"/>
            <consortium name="The Broad Institute Genome Sequencing Center for Infectious Disease"/>
            <person name="Wu L."/>
            <person name="Ma J."/>
        </authorList>
    </citation>
    <scope>NUCLEOTIDE SEQUENCE [LARGE SCALE GENOMIC DNA]</scope>
    <source>
        <strain evidence="5 6">JCM 12149</strain>
    </source>
</reference>
<comment type="caution">
    <text evidence="5">The sequence shown here is derived from an EMBL/GenBank/DDBJ whole genome shotgun (WGS) entry which is preliminary data.</text>
</comment>
<evidence type="ECO:0000313" key="6">
    <source>
        <dbReference type="Proteomes" id="UP001501459"/>
    </source>
</evidence>
<keyword evidence="6" id="KW-1185">Reference proteome</keyword>
<evidence type="ECO:0000256" key="1">
    <source>
        <dbReference type="ARBA" id="ARBA00007228"/>
    </source>
</evidence>
<dbReference type="CDD" id="cd18095">
    <property type="entry name" value="SpoU-like_rRNA-MTase"/>
    <property type="match status" value="1"/>
</dbReference>
<dbReference type="PANTHER" id="PTHR43191:SF2">
    <property type="entry name" value="RRNA METHYLTRANSFERASE 3, MITOCHONDRIAL"/>
    <property type="match status" value="1"/>
</dbReference>
<dbReference type="InterPro" id="IPR051259">
    <property type="entry name" value="rRNA_Methyltransferase"/>
</dbReference>
<evidence type="ECO:0000259" key="4">
    <source>
        <dbReference type="SMART" id="SM00967"/>
    </source>
</evidence>
<dbReference type="Pfam" id="PF00588">
    <property type="entry name" value="SpoU_methylase"/>
    <property type="match status" value="1"/>
</dbReference>
<dbReference type="SUPFAM" id="SSF55315">
    <property type="entry name" value="L30e-like"/>
    <property type="match status" value="1"/>
</dbReference>
<dbReference type="Proteomes" id="UP001501459">
    <property type="component" value="Unassembled WGS sequence"/>
</dbReference>
<dbReference type="InterPro" id="IPR013123">
    <property type="entry name" value="SpoU_subst-bd"/>
</dbReference>
<dbReference type="InterPro" id="IPR001537">
    <property type="entry name" value="SpoU_MeTrfase"/>
</dbReference>
<organism evidence="5 6">
    <name type="scientific">Lentibacillus halophilus</name>
    <dbReference type="NCBI Taxonomy" id="295065"/>
    <lineage>
        <taxon>Bacteria</taxon>
        <taxon>Bacillati</taxon>
        <taxon>Bacillota</taxon>
        <taxon>Bacilli</taxon>
        <taxon>Bacillales</taxon>
        <taxon>Bacillaceae</taxon>
        <taxon>Lentibacillus</taxon>
    </lineage>
</organism>